<sequence length="240" mass="26767">MKNSTPPPAPTTHPIERHPFGVFAFFDTQVLMMGTLPPTPDKWGMAFHYPNFYNDMWRIMGRVFFGDGEYFRAGQDKRFDADKIKAFLKTAKIGECPTVKTAIREHGNASDAHLTVVERVDLRAVLADLPNVRWLLLTGGKACEVLFDVINAERADPTSPDFDPTAKPLKLLKTNQHITLTLFGRKLGIWRLPSSSRAYPLSLDKKVAAYRTAFLQTGLGTLIAPHADVASHDSVKDNTT</sequence>
<name>A0A1B8QE47_9GAMM</name>
<gene>
    <name evidence="1" type="ORF">A9308_04930</name>
</gene>
<dbReference type="SUPFAM" id="SSF52141">
    <property type="entry name" value="Uracil-DNA glycosylase-like"/>
    <property type="match status" value="1"/>
</dbReference>
<accession>A0A1B8QE47</accession>
<dbReference type="InterPro" id="IPR036895">
    <property type="entry name" value="Uracil-DNA_glycosylase-like_sf"/>
</dbReference>
<reference evidence="1 2" key="1">
    <citation type="submission" date="2016-06" db="EMBL/GenBank/DDBJ databases">
        <title>Draft genome of Moraxella atlantae CCUG 66109.</title>
        <authorList>
            <person name="Salva-Serra F."/>
            <person name="Engstrom-Jakobsson H."/>
            <person name="Thorell K."/>
            <person name="Gonzales-Siles L."/>
            <person name="Karlsson R."/>
            <person name="Boulund F."/>
            <person name="Engstrand L."/>
            <person name="Kristiansson E."/>
            <person name="Moore E."/>
        </authorList>
    </citation>
    <scope>NUCLEOTIDE SEQUENCE [LARGE SCALE GENOMIC DNA]</scope>
    <source>
        <strain evidence="1 2">CCUG 66109</strain>
    </source>
</reference>
<dbReference type="Proteomes" id="UP000092508">
    <property type="component" value="Unassembled WGS sequence"/>
</dbReference>
<dbReference type="AlphaFoldDB" id="A0A1B8QE47"/>
<dbReference type="RefSeq" id="WP_067235469.1">
    <property type="nucleotide sequence ID" value="NZ_LZMZ01000009.1"/>
</dbReference>
<dbReference type="EMBL" id="LZMZ01000009">
    <property type="protein sequence ID" value="OBX79954.1"/>
    <property type="molecule type" value="Genomic_DNA"/>
</dbReference>
<organism evidence="1 2">
    <name type="scientific">Faucicola atlantae</name>
    <dbReference type="NCBI Taxonomy" id="34059"/>
    <lineage>
        <taxon>Bacteria</taxon>
        <taxon>Pseudomonadati</taxon>
        <taxon>Pseudomonadota</taxon>
        <taxon>Gammaproteobacteria</taxon>
        <taxon>Moraxellales</taxon>
        <taxon>Moraxellaceae</taxon>
        <taxon>Faucicola</taxon>
    </lineage>
</organism>
<proteinExistence type="predicted"/>
<evidence type="ECO:0000313" key="1">
    <source>
        <dbReference type="EMBL" id="OBX79954.1"/>
    </source>
</evidence>
<comment type="caution">
    <text evidence="1">The sequence shown here is derived from an EMBL/GenBank/DDBJ whole genome shotgun (WGS) entry which is preliminary data.</text>
</comment>
<evidence type="ECO:0000313" key="2">
    <source>
        <dbReference type="Proteomes" id="UP000092508"/>
    </source>
</evidence>
<dbReference type="Gene3D" id="3.40.470.10">
    <property type="entry name" value="Uracil-DNA glycosylase-like domain"/>
    <property type="match status" value="1"/>
</dbReference>
<protein>
    <submittedName>
        <fullName evidence="1">DNA glycosylase</fullName>
    </submittedName>
</protein>
<dbReference type="STRING" id="34059.A9308_04930"/>